<dbReference type="InterPro" id="IPR036291">
    <property type="entry name" value="NAD(P)-bd_dom_sf"/>
</dbReference>
<accession>A0ABM1SUP0</accession>
<dbReference type="SUPFAM" id="SSF51735">
    <property type="entry name" value="NAD(P)-binding Rossmann-fold domains"/>
    <property type="match status" value="1"/>
</dbReference>
<dbReference type="PANTHER" id="PTHR11011:SF116">
    <property type="entry name" value="FATTY ACYL-COA REDUCTASE CG5065-RELATED"/>
    <property type="match status" value="1"/>
</dbReference>
<organism evidence="3 4">
    <name type="scientific">Limulus polyphemus</name>
    <name type="common">Atlantic horseshoe crab</name>
    <dbReference type="NCBI Taxonomy" id="6850"/>
    <lineage>
        <taxon>Eukaryota</taxon>
        <taxon>Metazoa</taxon>
        <taxon>Ecdysozoa</taxon>
        <taxon>Arthropoda</taxon>
        <taxon>Chelicerata</taxon>
        <taxon>Merostomata</taxon>
        <taxon>Xiphosura</taxon>
        <taxon>Limulidae</taxon>
        <taxon>Limulus</taxon>
    </lineage>
</organism>
<dbReference type="InterPro" id="IPR013120">
    <property type="entry name" value="FAR_NAD-bd"/>
</dbReference>
<proteinExistence type="inferred from homology"/>
<dbReference type="GeneID" id="106463985"/>
<keyword evidence="1" id="KW-0443">Lipid metabolism</keyword>
<keyword evidence="1" id="KW-0521">NADP</keyword>
<dbReference type="Pfam" id="PF07993">
    <property type="entry name" value="NAD_binding_4"/>
    <property type="match status" value="1"/>
</dbReference>
<reference evidence="4" key="1">
    <citation type="submission" date="2025-08" db="UniProtKB">
        <authorList>
            <consortium name="RefSeq"/>
        </authorList>
    </citation>
    <scope>IDENTIFICATION</scope>
    <source>
        <tissue evidence="4">Muscle</tissue>
    </source>
</reference>
<dbReference type="Proteomes" id="UP000694941">
    <property type="component" value="Unplaced"/>
</dbReference>
<comment type="similarity">
    <text evidence="1">Belongs to the fatty acyl-CoA reductase family.</text>
</comment>
<feature type="domain" description="Thioester reductase (TE)" evidence="2">
    <location>
        <begin position="13"/>
        <end position="274"/>
    </location>
</feature>
<comment type="catalytic activity">
    <reaction evidence="1">
        <text>a long-chain fatty acyl-CoA + 2 NADPH + 2 H(+) = a long-chain primary fatty alcohol + 2 NADP(+) + CoA</text>
        <dbReference type="Rhea" id="RHEA:52716"/>
        <dbReference type="ChEBI" id="CHEBI:15378"/>
        <dbReference type="ChEBI" id="CHEBI:57287"/>
        <dbReference type="ChEBI" id="CHEBI:57783"/>
        <dbReference type="ChEBI" id="CHEBI:58349"/>
        <dbReference type="ChEBI" id="CHEBI:77396"/>
        <dbReference type="ChEBI" id="CHEBI:83139"/>
        <dbReference type="EC" id="1.2.1.84"/>
    </reaction>
</comment>
<dbReference type="RefSeq" id="XP_022247346.1">
    <property type="nucleotide sequence ID" value="XM_022391638.1"/>
</dbReference>
<keyword evidence="3" id="KW-1185">Reference proteome</keyword>
<dbReference type="Gene3D" id="3.40.50.720">
    <property type="entry name" value="NAD(P)-binding Rossmann-like Domain"/>
    <property type="match status" value="1"/>
</dbReference>
<evidence type="ECO:0000256" key="1">
    <source>
        <dbReference type="RuleBase" id="RU363097"/>
    </source>
</evidence>
<keyword evidence="1" id="KW-0560">Oxidoreductase</keyword>
<protein>
    <recommendedName>
        <fullName evidence="1">Fatty acyl-CoA reductase</fullName>
        <ecNumber evidence="1">1.2.1.84</ecNumber>
    </recommendedName>
</protein>
<gene>
    <name evidence="4" type="primary">LOC106463985</name>
</gene>
<evidence type="ECO:0000313" key="3">
    <source>
        <dbReference type="Proteomes" id="UP000694941"/>
    </source>
</evidence>
<dbReference type="PANTHER" id="PTHR11011">
    <property type="entry name" value="MALE STERILITY PROTEIN 2-RELATED"/>
    <property type="match status" value="1"/>
</dbReference>
<comment type="function">
    <text evidence="1">Catalyzes the reduction of fatty acyl-CoA to fatty alcohols.</text>
</comment>
<evidence type="ECO:0000259" key="2">
    <source>
        <dbReference type="Pfam" id="PF07993"/>
    </source>
</evidence>
<name>A0ABM1SUP0_LIMPO</name>
<keyword evidence="1" id="KW-0444">Lipid biosynthesis</keyword>
<dbReference type="InterPro" id="IPR026055">
    <property type="entry name" value="FAR"/>
</dbReference>
<sequence length="289" mass="31995">MEFLINYTCIAQKVLVEKLLHSCNNLKTIYLLLRPKDGKDGRHRLDELLLSKAFDRVLSKNRSIITKIVPITGDVTEEGLGISLSDEALLVKNVSVVFHCAATVKFDEPFRQSVDINVIGTRRVLQLCRKMEHLSALIHVSTAYSNCNRQDIGEVVYTETVSPTSIIHATQWMSDSLLDAITPHLIKGRPCNYHYTKALAENLLLTEGVGLPIAIIRPSIITASWKEPIPGWVDNLNGTSGFIVATGKGILRTMVVHRSVSADVIPVDIVVNLMIPAAWQLGVQRPVTN</sequence>
<dbReference type="CDD" id="cd05236">
    <property type="entry name" value="FAR-N_SDR_e"/>
    <property type="match status" value="1"/>
</dbReference>
<dbReference type="EC" id="1.2.1.84" evidence="1"/>
<evidence type="ECO:0000313" key="4">
    <source>
        <dbReference type="RefSeq" id="XP_022247346.1"/>
    </source>
</evidence>